<evidence type="ECO:0000259" key="2">
    <source>
        <dbReference type="Pfam" id="PF19365"/>
    </source>
</evidence>
<feature type="domain" description="DUF5941" evidence="2">
    <location>
        <begin position="20"/>
        <end position="203"/>
    </location>
</feature>
<sequence length="227" mass="24426">MTITLTAAPSSRPARPQPTRLQAYRDDGPLAAAFGKLTQGRLIPLPGTVLAAATTAALLVVAGGEERTIPLLYAPLLALLLMGPSAQHPHLGRLDWLVPPLMRGIEYGYLAVLGFAQDVSAPVIYVLLAVLAYHHYDTVYRTRQRLWPREWVFAAGLGWEGRMFIAAFAGLFGQLATAYAVLAVYLGLLFGVESVTAWVKAGRGNGAQVNLEEETDDETDQAGREAG</sequence>
<dbReference type="RefSeq" id="WP_182708367.1">
    <property type="nucleotide sequence ID" value="NZ_JACJII010000001.1"/>
</dbReference>
<feature type="transmembrane region" description="Helical" evidence="1">
    <location>
        <begin position="151"/>
        <end position="172"/>
    </location>
</feature>
<dbReference type="Proteomes" id="UP000539313">
    <property type="component" value="Unassembled WGS sequence"/>
</dbReference>
<feature type="transmembrane region" description="Helical" evidence="1">
    <location>
        <begin position="107"/>
        <end position="131"/>
    </location>
</feature>
<keyword evidence="1" id="KW-1133">Transmembrane helix</keyword>
<dbReference type="Pfam" id="PF19365">
    <property type="entry name" value="DUF5941"/>
    <property type="match status" value="1"/>
</dbReference>
<dbReference type="InterPro" id="IPR045985">
    <property type="entry name" value="DUF5941"/>
</dbReference>
<reference evidence="3 4" key="1">
    <citation type="submission" date="2020-08" db="EMBL/GenBank/DDBJ databases">
        <title>Sequencing the genomes of 1000 actinobacteria strains.</title>
        <authorList>
            <person name="Klenk H.-P."/>
        </authorList>
    </citation>
    <scope>NUCLEOTIDE SEQUENCE [LARGE SCALE GENOMIC DNA]</scope>
    <source>
        <strain evidence="3 4">DSM 45823</strain>
    </source>
</reference>
<evidence type="ECO:0000256" key="1">
    <source>
        <dbReference type="SAM" id="Phobius"/>
    </source>
</evidence>
<dbReference type="AlphaFoldDB" id="A0A7W3N5N3"/>
<feature type="transmembrane region" description="Helical" evidence="1">
    <location>
        <begin position="69"/>
        <end position="87"/>
    </location>
</feature>
<organism evidence="3 4">
    <name type="scientific">Thermomonospora cellulosilytica</name>
    <dbReference type="NCBI Taxonomy" id="1411118"/>
    <lineage>
        <taxon>Bacteria</taxon>
        <taxon>Bacillati</taxon>
        <taxon>Actinomycetota</taxon>
        <taxon>Actinomycetes</taxon>
        <taxon>Streptosporangiales</taxon>
        <taxon>Thermomonosporaceae</taxon>
        <taxon>Thermomonospora</taxon>
    </lineage>
</organism>
<name>A0A7W3N5N3_9ACTN</name>
<keyword evidence="1" id="KW-0472">Membrane</keyword>
<comment type="caution">
    <text evidence="3">The sequence shown here is derived from an EMBL/GenBank/DDBJ whole genome shotgun (WGS) entry which is preliminary data.</text>
</comment>
<feature type="transmembrane region" description="Helical" evidence="1">
    <location>
        <begin position="43"/>
        <end position="62"/>
    </location>
</feature>
<evidence type="ECO:0000313" key="3">
    <source>
        <dbReference type="EMBL" id="MBA9007977.1"/>
    </source>
</evidence>
<keyword evidence="1" id="KW-0812">Transmembrane</keyword>
<evidence type="ECO:0000313" key="4">
    <source>
        <dbReference type="Proteomes" id="UP000539313"/>
    </source>
</evidence>
<proteinExistence type="predicted"/>
<feature type="transmembrane region" description="Helical" evidence="1">
    <location>
        <begin position="178"/>
        <end position="199"/>
    </location>
</feature>
<gene>
    <name evidence="3" type="ORF">HNR21_006859</name>
</gene>
<dbReference type="EMBL" id="JACJII010000001">
    <property type="protein sequence ID" value="MBA9007977.1"/>
    <property type="molecule type" value="Genomic_DNA"/>
</dbReference>
<accession>A0A7W3N5N3</accession>
<protein>
    <recommendedName>
        <fullName evidence="2">DUF5941 domain-containing protein</fullName>
    </recommendedName>
</protein>
<keyword evidence="4" id="KW-1185">Reference proteome</keyword>